<dbReference type="AlphaFoldDB" id="A0A7V7G0N8"/>
<evidence type="ECO:0000313" key="5">
    <source>
        <dbReference type="Proteomes" id="UP000486760"/>
    </source>
</evidence>
<dbReference type="EMBL" id="VTPY01000003">
    <property type="protein sequence ID" value="KAA0012971.1"/>
    <property type="molecule type" value="Genomic_DNA"/>
</dbReference>
<dbReference type="PANTHER" id="PTHR10204">
    <property type="entry name" value="NAD P H OXIDOREDUCTASE-RELATED"/>
    <property type="match status" value="1"/>
</dbReference>
<organism evidence="4 5">
    <name type="scientific">Billgrantia pellis</name>
    <dbReference type="NCBI Taxonomy" id="2606936"/>
    <lineage>
        <taxon>Bacteria</taxon>
        <taxon>Pseudomonadati</taxon>
        <taxon>Pseudomonadota</taxon>
        <taxon>Gammaproteobacteria</taxon>
        <taxon>Oceanospirillales</taxon>
        <taxon>Halomonadaceae</taxon>
        <taxon>Billgrantia</taxon>
    </lineage>
</organism>
<keyword evidence="5" id="KW-1185">Reference proteome</keyword>
<dbReference type="Gene3D" id="3.40.50.360">
    <property type="match status" value="1"/>
</dbReference>
<proteinExistence type="inferred from homology"/>
<dbReference type="InterPro" id="IPR029039">
    <property type="entry name" value="Flavoprotein-like_sf"/>
</dbReference>
<comment type="caution">
    <text evidence="4">The sequence shown here is derived from an EMBL/GenBank/DDBJ whole genome shotgun (WGS) entry which is preliminary data.</text>
</comment>
<dbReference type="SUPFAM" id="SSF52218">
    <property type="entry name" value="Flavoproteins"/>
    <property type="match status" value="1"/>
</dbReference>
<feature type="domain" description="Flavodoxin-like fold" evidence="3">
    <location>
        <begin position="3"/>
        <end position="186"/>
    </location>
</feature>
<evidence type="ECO:0000256" key="1">
    <source>
        <dbReference type="ARBA" id="ARBA00006252"/>
    </source>
</evidence>
<dbReference type="EC" id="1.6.99.-" evidence="4"/>
<gene>
    <name evidence="4" type="ORF">F0A17_08600</name>
</gene>
<accession>A0A7V7G0N8</accession>
<dbReference type="GO" id="GO:0005829">
    <property type="term" value="C:cytosol"/>
    <property type="evidence" value="ECO:0007669"/>
    <property type="project" value="TreeGrafter"/>
</dbReference>
<dbReference type="GO" id="GO:0003955">
    <property type="term" value="F:NAD(P)H dehydrogenase (quinone) activity"/>
    <property type="evidence" value="ECO:0007669"/>
    <property type="project" value="TreeGrafter"/>
</dbReference>
<name>A0A7V7G0N8_9GAMM</name>
<evidence type="ECO:0000313" key="4">
    <source>
        <dbReference type="EMBL" id="KAA0012971.1"/>
    </source>
</evidence>
<dbReference type="InterPro" id="IPR051545">
    <property type="entry name" value="NAD(P)H_dehydrogenase_qn"/>
</dbReference>
<evidence type="ECO:0000259" key="3">
    <source>
        <dbReference type="Pfam" id="PF02525"/>
    </source>
</evidence>
<protein>
    <submittedName>
        <fullName evidence="4">NAD(P)H oxidoreductase</fullName>
        <ecNumber evidence="4">1.6.99.-</ecNumber>
    </submittedName>
</protein>
<sequence length="199" mass="22873">MKQVQMIWAHPRPDSLTARVAQTVRTELEQHGWSVADLDLYRTGFNPVLGREDEPEWTNPEQKYSDEVMRLADDLMDKQAAFIVFPVWWFSTPAILKGYIDRVWNYGLFYGRGTKLPFDSIRWIALAGTTHEAYAKIGLDDSMADLLNVGIAEFCGVTDSQVTLLHDTLGEEVEDLEAHHEQLIEHTRQVVADWAKLRR</sequence>
<dbReference type="RefSeq" id="WP_149327925.1">
    <property type="nucleotide sequence ID" value="NZ_VTPY01000003.1"/>
</dbReference>
<dbReference type="PANTHER" id="PTHR10204:SF34">
    <property type="entry name" value="NAD(P)H DEHYDROGENASE [QUINONE] 1 ISOFORM 1"/>
    <property type="match status" value="1"/>
</dbReference>
<dbReference type="InterPro" id="IPR003680">
    <property type="entry name" value="Flavodoxin_fold"/>
</dbReference>
<evidence type="ECO:0000256" key="2">
    <source>
        <dbReference type="ARBA" id="ARBA00023002"/>
    </source>
</evidence>
<keyword evidence="2 4" id="KW-0560">Oxidoreductase</keyword>
<dbReference type="NCBIfam" id="NF007280">
    <property type="entry name" value="PRK09739.1"/>
    <property type="match status" value="1"/>
</dbReference>
<dbReference type="Proteomes" id="UP000486760">
    <property type="component" value="Unassembled WGS sequence"/>
</dbReference>
<reference evidence="4 5" key="1">
    <citation type="submission" date="2019-08" db="EMBL/GenBank/DDBJ databases">
        <title>Bioinformatics analysis of the strain L3 and L5.</title>
        <authorList>
            <person name="Li X."/>
        </authorList>
    </citation>
    <scope>NUCLEOTIDE SEQUENCE [LARGE SCALE GENOMIC DNA]</scope>
    <source>
        <strain evidence="4 5">L5</strain>
    </source>
</reference>
<dbReference type="Pfam" id="PF02525">
    <property type="entry name" value="Flavodoxin_2"/>
    <property type="match status" value="1"/>
</dbReference>
<comment type="similarity">
    <text evidence="1">Belongs to the NAD(P)H dehydrogenase (quinone) family.</text>
</comment>